<gene>
    <name evidence="2" type="ORF">UT61_C0042G0011</name>
</gene>
<evidence type="ECO:0000256" key="1">
    <source>
        <dbReference type="SAM" id="SignalP"/>
    </source>
</evidence>
<protein>
    <submittedName>
        <fullName evidence="2">Uncharacterized protein</fullName>
    </submittedName>
</protein>
<feature type="chain" id="PRO_5002533916" evidence="1">
    <location>
        <begin position="28"/>
        <end position="425"/>
    </location>
</feature>
<organism evidence="2 3">
    <name type="scientific">Candidatus Woesebacteria bacterium GW2011_GWA1_39_8</name>
    <dbReference type="NCBI Taxonomy" id="1618552"/>
    <lineage>
        <taxon>Bacteria</taxon>
        <taxon>Candidatus Woeseibacteriota</taxon>
    </lineage>
</organism>
<sequence length="425" mass="42988">MTGLQKRLVGAVASAAVLLNSAMPVFATEIVISGNGAGSDNYATVSQTTTTTVAQNNTAVVNNQVGASATTGNNDSSFNTGGDSVISTGDASTKVDVSTDMNSNSAQVDCCASAGDTTVKIDGNGAFSDNLVTLDQTSTTTVAQNNTAYVDNRVYADANSGDNNASSNTGGATAILTGKASTDVTISNSGNTNAAVVSGGNPANTPSASFIISGNGAGSDNWISASLLKATTLAQNNNADIDNYVHAKAESGDNKASFNTGGDNLIHTGKATSTVGIDNSVNFNYADIDCGCTWDVLAKITGNSANPFGHHHRKHSENSDVNGITLGLESFQTYAQNNGASLDNVVASGAKASSGDNELFANTGEPGGDPAILTGNASTDVTVTNSGNVNQIGGGFPMPWWPEDLSGIDFSFNLGTFLAFFGISF</sequence>
<name>A0A0G0PUJ8_9BACT</name>
<proteinExistence type="predicted"/>
<dbReference type="Proteomes" id="UP000034793">
    <property type="component" value="Unassembled WGS sequence"/>
</dbReference>
<evidence type="ECO:0000313" key="3">
    <source>
        <dbReference type="Proteomes" id="UP000034793"/>
    </source>
</evidence>
<comment type="caution">
    <text evidence="2">The sequence shown here is derived from an EMBL/GenBank/DDBJ whole genome shotgun (WGS) entry which is preliminary data.</text>
</comment>
<accession>A0A0G0PUJ8</accession>
<feature type="signal peptide" evidence="1">
    <location>
        <begin position="1"/>
        <end position="27"/>
    </location>
</feature>
<dbReference type="AlphaFoldDB" id="A0A0G0PUJ8"/>
<reference evidence="2 3" key="1">
    <citation type="journal article" date="2015" name="Nature">
        <title>rRNA introns, odd ribosomes, and small enigmatic genomes across a large radiation of phyla.</title>
        <authorList>
            <person name="Brown C.T."/>
            <person name="Hug L.A."/>
            <person name="Thomas B.C."/>
            <person name="Sharon I."/>
            <person name="Castelle C.J."/>
            <person name="Singh A."/>
            <person name="Wilkins M.J."/>
            <person name="Williams K.H."/>
            <person name="Banfield J.F."/>
        </authorList>
    </citation>
    <scope>NUCLEOTIDE SEQUENCE [LARGE SCALE GENOMIC DNA]</scope>
</reference>
<keyword evidence="1" id="KW-0732">Signal</keyword>
<dbReference type="EMBL" id="LBXL01000042">
    <property type="protein sequence ID" value="KKR28776.1"/>
    <property type="molecule type" value="Genomic_DNA"/>
</dbReference>
<evidence type="ECO:0000313" key="2">
    <source>
        <dbReference type="EMBL" id="KKR28776.1"/>
    </source>
</evidence>